<reference evidence="1" key="1">
    <citation type="journal article" date="2015" name="Nature">
        <title>Complex archaea that bridge the gap between prokaryotes and eukaryotes.</title>
        <authorList>
            <person name="Spang A."/>
            <person name="Saw J.H."/>
            <person name="Jorgensen S.L."/>
            <person name="Zaremba-Niedzwiedzka K."/>
            <person name="Martijn J."/>
            <person name="Lind A.E."/>
            <person name="van Eijk R."/>
            <person name="Schleper C."/>
            <person name="Guy L."/>
            <person name="Ettema T.J."/>
        </authorList>
    </citation>
    <scope>NUCLEOTIDE SEQUENCE</scope>
</reference>
<dbReference type="EMBL" id="LAZR01000827">
    <property type="protein sequence ID" value="KKN56905.1"/>
    <property type="molecule type" value="Genomic_DNA"/>
</dbReference>
<gene>
    <name evidence="1" type="ORF">LCGC14_0567580</name>
</gene>
<protein>
    <recommendedName>
        <fullName evidence="2">SPOR domain-containing protein</fullName>
    </recommendedName>
</protein>
<evidence type="ECO:0008006" key="2">
    <source>
        <dbReference type="Google" id="ProtNLM"/>
    </source>
</evidence>
<evidence type="ECO:0000313" key="1">
    <source>
        <dbReference type="EMBL" id="KKN56905.1"/>
    </source>
</evidence>
<name>A0A0F9RK29_9ZZZZ</name>
<dbReference type="AlphaFoldDB" id="A0A0F9RK29"/>
<accession>A0A0F9RK29</accession>
<comment type="caution">
    <text evidence="1">The sequence shown here is derived from an EMBL/GenBank/DDBJ whole genome shotgun (WGS) entry which is preliminary data.</text>
</comment>
<proteinExistence type="predicted"/>
<organism evidence="1">
    <name type="scientific">marine sediment metagenome</name>
    <dbReference type="NCBI Taxonomy" id="412755"/>
    <lineage>
        <taxon>unclassified sequences</taxon>
        <taxon>metagenomes</taxon>
        <taxon>ecological metagenomes</taxon>
    </lineage>
</organism>
<sequence length="56" mass="6701">MAGRHKVIGGKRFWRYRVGLGHDEAVRLGKELRETGRYFVRIQRHEGKWAVYCLEK</sequence>